<dbReference type="Gene3D" id="3.20.20.70">
    <property type="entry name" value="Aldolase class I"/>
    <property type="match status" value="2"/>
</dbReference>
<dbReference type="PRINTS" id="PR00740">
    <property type="entry name" value="GLHYDRLASE27"/>
</dbReference>
<evidence type="ECO:0000313" key="5">
    <source>
        <dbReference type="EMBL" id="CAG9568692.1"/>
    </source>
</evidence>
<dbReference type="GO" id="GO:0016139">
    <property type="term" value="P:glycoside catabolic process"/>
    <property type="evidence" value="ECO:0007669"/>
    <property type="project" value="TreeGrafter"/>
</dbReference>
<gene>
    <name evidence="5" type="ORF">DCHRY22_LOCUS8535</name>
</gene>
<comment type="subunit">
    <text evidence="4">Homodimer.</text>
</comment>
<dbReference type="AlphaFoldDB" id="A0A8J2QTL4"/>
<dbReference type="EC" id="3.2.1.-" evidence="4"/>
<reference evidence="5" key="1">
    <citation type="submission" date="2021-09" db="EMBL/GenBank/DDBJ databases">
        <authorList>
            <person name="Martin H S."/>
        </authorList>
    </citation>
    <scope>NUCLEOTIDE SEQUENCE</scope>
</reference>
<keyword evidence="2 4" id="KW-0378">Hydrolase</keyword>
<dbReference type="GO" id="GO:0009311">
    <property type="term" value="P:oligosaccharide metabolic process"/>
    <property type="evidence" value="ECO:0007669"/>
    <property type="project" value="TreeGrafter"/>
</dbReference>
<dbReference type="PROSITE" id="PS00512">
    <property type="entry name" value="ALPHA_GALACTOSIDASE"/>
    <property type="match status" value="1"/>
</dbReference>
<dbReference type="SUPFAM" id="SSF51445">
    <property type="entry name" value="(Trans)glycosidases"/>
    <property type="match status" value="1"/>
</dbReference>
<evidence type="ECO:0000256" key="2">
    <source>
        <dbReference type="ARBA" id="ARBA00022801"/>
    </source>
</evidence>
<dbReference type="InterPro" id="IPR017853">
    <property type="entry name" value="GH"/>
</dbReference>
<dbReference type="PANTHER" id="PTHR11452:SF83">
    <property type="entry name" value="ALPHA-GALACTOSIDASE"/>
    <property type="match status" value="1"/>
</dbReference>
<dbReference type="InterPro" id="IPR013780">
    <property type="entry name" value="Glyco_hydro_b"/>
</dbReference>
<organism evidence="5 6">
    <name type="scientific">Danaus chrysippus</name>
    <name type="common">African queen</name>
    <dbReference type="NCBI Taxonomy" id="151541"/>
    <lineage>
        <taxon>Eukaryota</taxon>
        <taxon>Metazoa</taxon>
        <taxon>Ecdysozoa</taxon>
        <taxon>Arthropoda</taxon>
        <taxon>Hexapoda</taxon>
        <taxon>Insecta</taxon>
        <taxon>Pterygota</taxon>
        <taxon>Neoptera</taxon>
        <taxon>Endopterygota</taxon>
        <taxon>Lepidoptera</taxon>
        <taxon>Glossata</taxon>
        <taxon>Ditrysia</taxon>
        <taxon>Papilionoidea</taxon>
        <taxon>Nymphalidae</taxon>
        <taxon>Danainae</taxon>
        <taxon>Danaini</taxon>
        <taxon>Danaina</taxon>
        <taxon>Danaus</taxon>
        <taxon>Anosia</taxon>
    </lineage>
</organism>
<evidence type="ECO:0000256" key="3">
    <source>
        <dbReference type="ARBA" id="ARBA00023295"/>
    </source>
</evidence>
<dbReference type="Pfam" id="PF16499">
    <property type="entry name" value="Melibiase_2"/>
    <property type="match status" value="2"/>
</dbReference>
<dbReference type="OrthoDB" id="5795902at2759"/>
<dbReference type="InterPro" id="IPR013785">
    <property type="entry name" value="Aldolase_TIM"/>
</dbReference>
<dbReference type="GO" id="GO:0004557">
    <property type="term" value="F:alpha-galactosidase activity"/>
    <property type="evidence" value="ECO:0007669"/>
    <property type="project" value="TreeGrafter"/>
</dbReference>
<comment type="caution">
    <text evidence="5">The sequence shown here is derived from an EMBL/GenBank/DDBJ whole genome shotgun (WGS) entry which is preliminary data.</text>
</comment>
<name>A0A8J2QTL4_9NEOP</name>
<evidence type="ECO:0000256" key="4">
    <source>
        <dbReference type="RuleBase" id="RU361168"/>
    </source>
</evidence>
<dbReference type="Gene3D" id="2.60.40.1180">
    <property type="entry name" value="Golgi alpha-mannosidase II"/>
    <property type="match status" value="1"/>
</dbReference>
<dbReference type="PANTHER" id="PTHR11452">
    <property type="entry name" value="ALPHA-GALACTOSIDASE/ALPHA-N-ACETYLGALACTOSAMINIDASE"/>
    <property type="match status" value="1"/>
</dbReference>
<keyword evidence="3 4" id="KW-0326">Glycosidase</keyword>
<dbReference type="InterPro" id="IPR000111">
    <property type="entry name" value="Glyco_hydro_27/36_CS"/>
</dbReference>
<dbReference type="InterPro" id="IPR002241">
    <property type="entry name" value="Glyco_hydro_27"/>
</dbReference>
<evidence type="ECO:0000256" key="1">
    <source>
        <dbReference type="ARBA" id="ARBA00009743"/>
    </source>
</evidence>
<keyword evidence="4" id="KW-1015">Disulfide bond</keyword>
<proteinExistence type="inferred from homology"/>
<dbReference type="GO" id="GO:0005737">
    <property type="term" value="C:cytoplasm"/>
    <property type="evidence" value="ECO:0007669"/>
    <property type="project" value="TreeGrafter"/>
</dbReference>
<evidence type="ECO:0000313" key="6">
    <source>
        <dbReference type="Proteomes" id="UP000789524"/>
    </source>
</evidence>
<dbReference type="Proteomes" id="UP000789524">
    <property type="component" value="Unassembled WGS sequence"/>
</dbReference>
<dbReference type="EMBL" id="CAKASE010000061">
    <property type="protein sequence ID" value="CAG9568692.1"/>
    <property type="molecule type" value="Genomic_DNA"/>
</dbReference>
<sequence>MGWMSWGYYMCGVDCKRNPHKCLNEELILSVVDSFYNEGYQEAGYEYIIIDDCWSERLRDANGHLVPDRKRFPRGMKFIADYIHARGLKFGLYTNIADTTCMGYPGSRNHFAVDAKQFAQWEIDYLKVDGCFVTEEYLNVDYKSVAKYCNMWRNYHDVATSWEAVKAIITHYQGVYNDINGYHGPGHWNDPDMLIFGTNSLSASQSRVQISVYSMLAAPLLLSCDMKNIKDYEKQMLLNLDLIAIGQDKLGIMAKPYVLGPITLWVKPHLPRKGDRYHSISFALVNLHNKEHAVSFTPGHYGMNSTDVYTVMDVFSKVHLKNITVKDVIHIKVPPEDVIMYTLFPL</sequence>
<dbReference type="CDD" id="cd14792">
    <property type="entry name" value="GH27"/>
    <property type="match status" value="1"/>
</dbReference>
<keyword evidence="6" id="KW-1185">Reference proteome</keyword>
<dbReference type="SUPFAM" id="SSF51011">
    <property type="entry name" value="Glycosyl hydrolase domain"/>
    <property type="match status" value="1"/>
</dbReference>
<comment type="similarity">
    <text evidence="1 4">Belongs to the glycosyl hydrolase 27 family.</text>
</comment>
<protein>
    <recommendedName>
        <fullName evidence="4">Alpha-galactosidase</fullName>
        <ecNumber evidence="4">3.2.1.-</ecNumber>
    </recommendedName>
</protein>
<accession>A0A8J2QTL4</accession>